<dbReference type="SUPFAM" id="SSF48150">
    <property type="entry name" value="DNA-glycosylase"/>
    <property type="match status" value="1"/>
</dbReference>
<proteinExistence type="inferred from homology"/>
<evidence type="ECO:0000256" key="8">
    <source>
        <dbReference type="ARBA" id="ARBA00023295"/>
    </source>
</evidence>
<comment type="similarity">
    <text evidence="1">Belongs to the type-1 OGG1 family.</text>
</comment>
<dbReference type="InterPro" id="IPR023170">
    <property type="entry name" value="HhH_base_excis_C"/>
</dbReference>
<evidence type="ECO:0000313" key="11">
    <source>
        <dbReference type="EMBL" id="QUI22713.1"/>
    </source>
</evidence>
<dbReference type="RefSeq" id="WP_212698205.1">
    <property type="nucleotide sequence ID" value="NZ_CP058649.1"/>
</dbReference>
<dbReference type="InterPro" id="IPR012904">
    <property type="entry name" value="OGG_N"/>
</dbReference>
<gene>
    <name evidence="11" type="ORF">HZI73_10595</name>
</gene>
<organism evidence="11 12">
    <name type="scientific">Vallitalea pronyensis</name>
    <dbReference type="NCBI Taxonomy" id="1348613"/>
    <lineage>
        <taxon>Bacteria</taxon>
        <taxon>Bacillati</taxon>
        <taxon>Bacillota</taxon>
        <taxon>Clostridia</taxon>
        <taxon>Lachnospirales</taxon>
        <taxon>Vallitaleaceae</taxon>
        <taxon>Vallitalea</taxon>
    </lineage>
</organism>
<keyword evidence="4" id="KW-0378">Hydrolase</keyword>
<name>A0A8J8MK17_9FIRM</name>
<evidence type="ECO:0000256" key="1">
    <source>
        <dbReference type="ARBA" id="ARBA00010679"/>
    </source>
</evidence>
<dbReference type="AlphaFoldDB" id="A0A8J8MK17"/>
<dbReference type="Proteomes" id="UP000683246">
    <property type="component" value="Chromosome"/>
</dbReference>
<dbReference type="InterPro" id="IPR052054">
    <property type="entry name" value="Oxidative_DNA_repair_enzyme"/>
</dbReference>
<dbReference type="Pfam" id="PF00730">
    <property type="entry name" value="HhH-GPD"/>
    <property type="match status" value="1"/>
</dbReference>
<dbReference type="Gene3D" id="1.10.1670.10">
    <property type="entry name" value="Helix-hairpin-Helix base-excision DNA repair enzymes (C-terminal)"/>
    <property type="match status" value="1"/>
</dbReference>
<evidence type="ECO:0000256" key="7">
    <source>
        <dbReference type="ARBA" id="ARBA00023268"/>
    </source>
</evidence>
<dbReference type="GO" id="GO:0140078">
    <property type="term" value="F:class I DNA-(apurinic or apyrimidinic site) endonuclease activity"/>
    <property type="evidence" value="ECO:0007669"/>
    <property type="project" value="UniProtKB-EC"/>
</dbReference>
<evidence type="ECO:0000313" key="12">
    <source>
        <dbReference type="Proteomes" id="UP000683246"/>
    </source>
</evidence>
<feature type="domain" description="HhH-GPD" evidence="10">
    <location>
        <begin position="122"/>
        <end position="285"/>
    </location>
</feature>
<reference evidence="11" key="1">
    <citation type="submission" date="2020-07" db="EMBL/GenBank/DDBJ databases">
        <title>Vallitalea pronyensis genome.</title>
        <authorList>
            <person name="Postec A."/>
        </authorList>
    </citation>
    <scope>NUCLEOTIDE SEQUENCE</scope>
    <source>
        <strain evidence="11">FatNI3</strain>
    </source>
</reference>
<dbReference type="CDD" id="cd00056">
    <property type="entry name" value="ENDO3c"/>
    <property type="match status" value="1"/>
</dbReference>
<dbReference type="PANTHER" id="PTHR10242:SF2">
    <property type="entry name" value="N-GLYCOSYLASE_DNA LYASE"/>
    <property type="match status" value="1"/>
</dbReference>
<keyword evidence="8" id="KW-0326">Glycosidase</keyword>
<keyword evidence="3" id="KW-0227">DNA damage</keyword>
<evidence type="ECO:0000256" key="6">
    <source>
        <dbReference type="ARBA" id="ARBA00023239"/>
    </source>
</evidence>
<accession>A0A8J8MK17</accession>
<dbReference type="SUPFAM" id="SSF55945">
    <property type="entry name" value="TATA-box binding protein-like"/>
    <property type="match status" value="1"/>
</dbReference>
<comment type="catalytic activity">
    <reaction evidence="9">
        <text>2'-deoxyribonucleotide-(2'-deoxyribose 5'-phosphate)-2'-deoxyribonucleotide-DNA = a 3'-end 2'-deoxyribonucleotide-(2,3-dehydro-2,3-deoxyribose 5'-phosphate)-DNA + a 5'-end 5'-phospho-2'-deoxyribonucleoside-DNA + H(+)</text>
        <dbReference type="Rhea" id="RHEA:66592"/>
        <dbReference type="Rhea" id="RHEA-COMP:13180"/>
        <dbReference type="Rhea" id="RHEA-COMP:16897"/>
        <dbReference type="Rhea" id="RHEA-COMP:17067"/>
        <dbReference type="ChEBI" id="CHEBI:15378"/>
        <dbReference type="ChEBI" id="CHEBI:136412"/>
        <dbReference type="ChEBI" id="CHEBI:157695"/>
        <dbReference type="ChEBI" id="CHEBI:167181"/>
        <dbReference type="EC" id="4.2.99.18"/>
    </reaction>
</comment>
<dbReference type="GO" id="GO:0008534">
    <property type="term" value="F:oxidized purine nucleobase lesion DNA N-glycosylase activity"/>
    <property type="evidence" value="ECO:0007669"/>
    <property type="project" value="InterPro"/>
</dbReference>
<evidence type="ECO:0000256" key="5">
    <source>
        <dbReference type="ARBA" id="ARBA00023204"/>
    </source>
</evidence>
<dbReference type="KEGG" id="vpy:HZI73_10595"/>
<keyword evidence="6" id="KW-0456">Lyase</keyword>
<dbReference type="SMART" id="SM00478">
    <property type="entry name" value="ENDO3c"/>
    <property type="match status" value="1"/>
</dbReference>
<dbReference type="GO" id="GO:0006289">
    <property type="term" value="P:nucleotide-excision repair"/>
    <property type="evidence" value="ECO:0007669"/>
    <property type="project" value="InterPro"/>
</dbReference>
<dbReference type="EMBL" id="CP058649">
    <property type="protein sequence ID" value="QUI22713.1"/>
    <property type="molecule type" value="Genomic_DNA"/>
</dbReference>
<dbReference type="Gene3D" id="3.30.310.260">
    <property type="match status" value="1"/>
</dbReference>
<dbReference type="InterPro" id="IPR003265">
    <property type="entry name" value="HhH-GPD_domain"/>
</dbReference>
<evidence type="ECO:0000256" key="9">
    <source>
        <dbReference type="ARBA" id="ARBA00044632"/>
    </source>
</evidence>
<sequence length="298" mass="34761">MEYIVDRGNIVIHSASDFDIEHILECGQCFRFYKIGEKNYRVIAQSRILEVTQMHKKVILHHTTEEDFLHIWRTYFDLKRDYSAIKQKLGKMNQHLQCAVTEKSGIRLLQQDTWETLISFIISQNKHITHIKQLIEDLSKAYGTYIATVDGVNYYTFPTAMQLSSAKEKDLRALKVGFRAPYIIDAREKVLKGEVDLNALGDRPIDDAKRDLMTIKGVGPKVADCVLLFGAMRYEVFPVDVWVKRVMEHFYFNEETKINLIHDYAMKAYGDLAGFAQQYLFYYARDFQIGKRKNSMET</sequence>
<dbReference type="EC" id="4.2.99.18" evidence="2"/>
<dbReference type="InterPro" id="IPR011257">
    <property type="entry name" value="DNA_glycosylase"/>
</dbReference>
<evidence type="ECO:0000259" key="10">
    <source>
        <dbReference type="SMART" id="SM00478"/>
    </source>
</evidence>
<dbReference type="GO" id="GO:0006284">
    <property type="term" value="P:base-excision repair"/>
    <property type="evidence" value="ECO:0007669"/>
    <property type="project" value="InterPro"/>
</dbReference>
<dbReference type="Pfam" id="PF07934">
    <property type="entry name" value="OGG_N"/>
    <property type="match status" value="1"/>
</dbReference>
<keyword evidence="5" id="KW-0234">DNA repair</keyword>
<evidence type="ECO:0000256" key="2">
    <source>
        <dbReference type="ARBA" id="ARBA00012720"/>
    </source>
</evidence>
<evidence type="ECO:0000256" key="4">
    <source>
        <dbReference type="ARBA" id="ARBA00022801"/>
    </source>
</evidence>
<dbReference type="GO" id="GO:0003684">
    <property type="term" value="F:damaged DNA binding"/>
    <property type="evidence" value="ECO:0007669"/>
    <property type="project" value="InterPro"/>
</dbReference>
<keyword evidence="7" id="KW-0511">Multifunctional enzyme</keyword>
<evidence type="ECO:0000256" key="3">
    <source>
        <dbReference type="ARBA" id="ARBA00022763"/>
    </source>
</evidence>
<protein>
    <recommendedName>
        <fullName evidence="2">DNA-(apurinic or apyrimidinic site) lyase</fullName>
        <ecNumber evidence="2">4.2.99.18</ecNumber>
    </recommendedName>
</protein>
<dbReference type="Gene3D" id="1.10.340.30">
    <property type="entry name" value="Hypothetical protein, domain 2"/>
    <property type="match status" value="1"/>
</dbReference>
<dbReference type="PANTHER" id="PTHR10242">
    <property type="entry name" value="8-OXOGUANINE DNA GLYCOSYLASE"/>
    <property type="match status" value="1"/>
</dbReference>
<keyword evidence="12" id="KW-1185">Reference proteome</keyword>